<reference evidence="9 10" key="1">
    <citation type="journal article" date="2022" name="Cell">
        <title>Repeat-based holocentromeres influence genome architecture and karyotype evolution.</title>
        <authorList>
            <person name="Hofstatter P.G."/>
            <person name="Thangavel G."/>
            <person name="Lux T."/>
            <person name="Neumann P."/>
            <person name="Vondrak T."/>
            <person name="Novak P."/>
            <person name="Zhang M."/>
            <person name="Costa L."/>
            <person name="Castellani M."/>
            <person name="Scott A."/>
            <person name="Toegelov H."/>
            <person name="Fuchs J."/>
            <person name="Mata-Sucre Y."/>
            <person name="Dias Y."/>
            <person name="Vanzela A.L.L."/>
            <person name="Huettel B."/>
            <person name="Almeida C.C.S."/>
            <person name="Simkova H."/>
            <person name="Souza G."/>
            <person name="Pedrosa-Harand A."/>
            <person name="Macas J."/>
            <person name="Mayer K.F.X."/>
            <person name="Houben A."/>
            <person name="Marques A."/>
        </authorList>
    </citation>
    <scope>NUCLEOTIDE SEQUENCE [LARGE SCALE GENOMIC DNA]</scope>
    <source>
        <strain evidence="9">RhyTen1mFocal</strain>
    </source>
</reference>
<feature type="transmembrane region" description="Helical" evidence="7">
    <location>
        <begin position="399"/>
        <end position="419"/>
    </location>
</feature>
<dbReference type="PANTHER" id="PTHR24186">
    <property type="entry name" value="PROTEIN PHOSPHATASE 1 REGULATORY SUBUNIT"/>
    <property type="match status" value="1"/>
</dbReference>
<dbReference type="InterPro" id="IPR002110">
    <property type="entry name" value="Ankyrin_rpt"/>
</dbReference>
<dbReference type="Pfam" id="PF12796">
    <property type="entry name" value="Ank_2"/>
    <property type="match status" value="2"/>
</dbReference>
<keyword evidence="6 7" id="KW-0472">Membrane</keyword>
<organism evidence="9 10">
    <name type="scientific">Rhynchospora tenuis</name>
    <dbReference type="NCBI Taxonomy" id="198213"/>
    <lineage>
        <taxon>Eukaryota</taxon>
        <taxon>Viridiplantae</taxon>
        <taxon>Streptophyta</taxon>
        <taxon>Embryophyta</taxon>
        <taxon>Tracheophyta</taxon>
        <taxon>Spermatophyta</taxon>
        <taxon>Magnoliopsida</taxon>
        <taxon>Liliopsida</taxon>
        <taxon>Poales</taxon>
        <taxon>Cyperaceae</taxon>
        <taxon>Cyperoideae</taxon>
        <taxon>Rhynchosporeae</taxon>
        <taxon>Rhynchospora</taxon>
    </lineage>
</organism>
<name>A0AAD5ZNT8_9POAL</name>
<dbReference type="Pfam" id="PF13962">
    <property type="entry name" value="PGG"/>
    <property type="match status" value="1"/>
</dbReference>
<evidence type="ECO:0000256" key="4">
    <source>
        <dbReference type="ARBA" id="ARBA00022989"/>
    </source>
</evidence>
<evidence type="ECO:0000313" key="9">
    <source>
        <dbReference type="EMBL" id="KAJ3701312.1"/>
    </source>
</evidence>
<feature type="transmembrane region" description="Helical" evidence="7">
    <location>
        <begin position="481"/>
        <end position="499"/>
    </location>
</feature>
<dbReference type="Proteomes" id="UP001210211">
    <property type="component" value="Unassembled WGS sequence"/>
</dbReference>
<keyword evidence="3" id="KW-0677">Repeat</keyword>
<dbReference type="GO" id="GO:0005886">
    <property type="term" value="C:plasma membrane"/>
    <property type="evidence" value="ECO:0007669"/>
    <property type="project" value="TreeGrafter"/>
</dbReference>
<feature type="transmembrane region" description="Helical" evidence="7">
    <location>
        <begin position="505"/>
        <end position="525"/>
    </location>
</feature>
<evidence type="ECO:0000256" key="6">
    <source>
        <dbReference type="ARBA" id="ARBA00023136"/>
    </source>
</evidence>
<dbReference type="EMBL" id="JAMRDG010000001">
    <property type="protein sequence ID" value="KAJ3701312.1"/>
    <property type="molecule type" value="Genomic_DNA"/>
</dbReference>
<feature type="transmembrane region" description="Helical" evidence="7">
    <location>
        <begin position="439"/>
        <end position="461"/>
    </location>
</feature>
<evidence type="ECO:0000256" key="5">
    <source>
        <dbReference type="ARBA" id="ARBA00023043"/>
    </source>
</evidence>
<evidence type="ECO:0000256" key="7">
    <source>
        <dbReference type="SAM" id="Phobius"/>
    </source>
</evidence>
<dbReference type="InterPro" id="IPR026961">
    <property type="entry name" value="PGG_dom"/>
</dbReference>
<keyword evidence="4 7" id="KW-1133">Transmembrane helix</keyword>
<comment type="caution">
    <text evidence="9">The sequence shown here is derived from an EMBL/GenBank/DDBJ whole genome shotgun (WGS) entry which is preliminary data.</text>
</comment>
<evidence type="ECO:0000256" key="3">
    <source>
        <dbReference type="ARBA" id="ARBA00022737"/>
    </source>
</evidence>
<keyword evidence="10" id="KW-1185">Reference proteome</keyword>
<feature type="domain" description="PGG" evidence="8">
    <location>
        <begin position="393"/>
        <end position="498"/>
    </location>
</feature>
<protein>
    <recommendedName>
        <fullName evidence="8">PGG domain-containing protein</fullName>
    </recommendedName>
</protein>
<dbReference type="PANTHER" id="PTHR24186:SF54">
    <property type="entry name" value="PGG DOMAIN-CONTAINING PROTEIN"/>
    <property type="match status" value="1"/>
</dbReference>
<comment type="subcellular location">
    <subcellularLocation>
        <location evidence="1">Membrane</location>
        <topology evidence="1">Multi-pass membrane protein</topology>
    </subcellularLocation>
</comment>
<evidence type="ECO:0000313" key="10">
    <source>
        <dbReference type="Proteomes" id="UP001210211"/>
    </source>
</evidence>
<keyword evidence="2 7" id="KW-0812">Transmembrane</keyword>
<proteinExistence type="predicted"/>
<evidence type="ECO:0000259" key="8">
    <source>
        <dbReference type="Pfam" id="PF13962"/>
    </source>
</evidence>
<evidence type="ECO:0000256" key="2">
    <source>
        <dbReference type="ARBA" id="ARBA00022692"/>
    </source>
</evidence>
<accession>A0AAD5ZNT8</accession>
<dbReference type="AlphaFoldDB" id="A0AAD5ZNT8"/>
<dbReference type="InterPro" id="IPR036770">
    <property type="entry name" value="Ankyrin_rpt-contain_sf"/>
</dbReference>
<sequence length="548" mass="60833">MQDLVSHDSPDILLGTTPQGSTCLHISSNFGHEEFFMAVLALNQSLLSTINSYGETPLVVGVKNGHVSLASAMLRLYQQLNLSDMILKQDNNGDNALHHAIHNGHSDLALELVATELGLSQGVNKYNESPMYIAVLRGFNDVSERLLEIPVSSHAGINNENALHAAVRNGNPDIAKKIVEARPSLARETEKINCNTPIQLCVVFNRQDVLHVLLEHDRSLGYLVRPTDNAPLLGLAAFRGHISVAKEILNSCPDAPYCYQNGWTMLHEAVFQRHQEFIEFILKTPELHKLINMRNKFGETALHIAVSKCDPKIVRALLAHKATDLTIVNIGGNTAEWNLTDTRTQAKSLNWNEVLMMMSKATPRALAFLSSQEAKKKITDKSIEEVKSLTQTYTSNTSLIAVLIATITFAAAFTLPGGYSSDSGSEGLPIMARKVAFKVFLISDTLAMCSSLAVAFICILARWEDLEFLLYYRSFTKKLMWFAYMATTVAFATGLYTVVAPRILWLAILICILSIGLPFFTKLLGEWPLLKLRFRLGHDFQSEFLDMV</sequence>
<dbReference type="SMART" id="SM00248">
    <property type="entry name" value="ANK"/>
    <property type="match status" value="9"/>
</dbReference>
<keyword evidence="5" id="KW-0040">ANK repeat</keyword>
<evidence type="ECO:0000256" key="1">
    <source>
        <dbReference type="ARBA" id="ARBA00004141"/>
    </source>
</evidence>
<dbReference type="Gene3D" id="1.25.40.20">
    <property type="entry name" value="Ankyrin repeat-containing domain"/>
    <property type="match status" value="1"/>
</dbReference>
<dbReference type="SUPFAM" id="SSF48403">
    <property type="entry name" value="Ankyrin repeat"/>
    <property type="match status" value="2"/>
</dbReference>
<gene>
    <name evidence="9" type="ORF">LUZ61_005017</name>
</gene>